<dbReference type="InterPro" id="IPR001753">
    <property type="entry name" value="Enoyl-CoA_hydra/iso"/>
</dbReference>
<dbReference type="CDD" id="cd06558">
    <property type="entry name" value="crotonase-like"/>
    <property type="match status" value="1"/>
</dbReference>
<gene>
    <name evidence="2" type="ORF">HNP84_005624</name>
</gene>
<dbReference type="EC" id="4.2.1.17" evidence="2"/>
<accession>A0A840PEJ7</accession>
<dbReference type="PANTHER" id="PTHR43802">
    <property type="entry name" value="ENOYL-COA HYDRATASE"/>
    <property type="match status" value="1"/>
</dbReference>
<keyword evidence="3" id="KW-1185">Reference proteome</keyword>
<evidence type="ECO:0000256" key="1">
    <source>
        <dbReference type="ARBA" id="ARBA00005254"/>
    </source>
</evidence>
<name>A0A840PEJ7_9ACTN</name>
<evidence type="ECO:0000313" key="3">
    <source>
        <dbReference type="Proteomes" id="UP000578449"/>
    </source>
</evidence>
<reference evidence="2 3" key="1">
    <citation type="submission" date="2020-08" db="EMBL/GenBank/DDBJ databases">
        <title>Genomic Encyclopedia of Type Strains, Phase IV (KMG-IV): sequencing the most valuable type-strain genomes for metagenomic binning, comparative biology and taxonomic classification.</title>
        <authorList>
            <person name="Goeker M."/>
        </authorList>
    </citation>
    <scope>NUCLEOTIDE SEQUENCE [LARGE SCALE GENOMIC DNA]</scope>
    <source>
        <strain evidence="2 3">DSM 45615</strain>
    </source>
</reference>
<dbReference type="GO" id="GO:0004300">
    <property type="term" value="F:enoyl-CoA hydratase activity"/>
    <property type="evidence" value="ECO:0007669"/>
    <property type="project" value="UniProtKB-EC"/>
</dbReference>
<dbReference type="Proteomes" id="UP000578449">
    <property type="component" value="Unassembled WGS sequence"/>
</dbReference>
<dbReference type="RefSeq" id="WP_185052799.1">
    <property type="nucleotide sequence ID" value="NZ_BAABIX010000024.1"/>
</dbReference>
<comment type="similarity">
    <text evidence="1">Belongs to the enoyl-CoA hydratase/isomerase family.</text>
</comment>
<dbReference type="Gene3D" id="3.90.226.10">
    <property type="entry name" value="2-enoyl-CoA Hydratase, Chain A, domain 1"/>
    <property type="match status" value="1"/>
</dbReference>
<dbReference type="Pfam" id="PF00378">
    <property type="entry name" value="ECH_1"/>
    <property type="match status" value="1"/>
</dbReference>
<dbReference type="AlphaFoldDB" id="A0A840PEJ7"/>
<proteinExistence type="inferred from homology"/>
<dbReference type="SUPFAM" id="SSF52096">
    <property type="entry name" value="ClpP/crotonase"/>
    <property type="match status" value="1"/>
</dbReference>
<protein>
    <submittedName>
        <fullName evidence="2">Enoyl-CoA hydratase</fullName>
        <ecNumber evidence="2">4.2.1.17</ecNumber>
    </submittedName>
</protein>
<organism evidence="2 3">
    <name type="scientific">Thermocatellispora tengchongensis</name>
    <dbReference type="NCBI Taxonomy" id="1073253"/>
    <lineage>
        <taxon>Bacteria</taxon>
        <taxon>Bacillati</taxon>
        <taxon>Actinomycetota</taxon>
        <taxon>Actinomycetes</taxon>
        <taxon>Streptosporangiales</taxon>
        <taxon>Streptosporangiaceae</taxon>
        <taxon>Thermocatellispora</taxon>
    </lineage>
</organism>
<sequence length="260" mass="27336">MTDWGIDSGHITTRVRDDVAVVTLHRPDKLNALTTEMRRELAAIVRHFGDGSRADGIVVTGSGRAFSAGEDLRQAAELLPGGFVEEVEVFHDMTRAVLETRVPVVAAVNGIAVGGAFEWTLCFDARIGSPAAEFFLPENGIGLPVSNAAGLLLPRLTGGGRALRLVLDTARLGAEEAVAAGLLDEIVPADGLVDAAVGLVRRWSRPGSATAVHLALLRPSLEDVERAFAAETRAAGQVDESGLARSGVNAFLSRRAARST</sequence>
<comment type="caution">
    <text evidence="2">The sequence shown here is derived from an EMBL/GenBank/DDBJ whole genome shotgun (WGS) entry which is preliminary data.</text>
</comment>
<dbReference type="PANTHER" id="PTHR43802:SF1">
    <property type="entry name" value="IP11341P-RELATED"/>
    <property type="match status" value="1"/>
</dbReference>
<dbReference type="EMBL" id="JACHGN010000012">
    <property type="protein sequence ID" value="MBB5135880.1"/>
    <property type="molecule type" value="Genomic_DNA"/>
</dbReference>
<dbReference type="InterPro" id="IPR029045">
    <property type="entry name" value="ClpP/crotonase-like_dom_sf"/>
</dbReference>
<keyword evidence="2" id="KW-0456">Lyase</keyword>
<evidence type="ECO:0000313" key="2">
    <source>
        <dbReference type="EMBL" id="MBB5135880.1"/>
    </source>
</evidence>